<evidence type="ECO:0000313" key="3">
    <source>
        <dbReference type="Proteomes" id="UP000046155"/>
    </source>
</evidence>
<protein>
    <submittedName>
        <fullName evidence="2">Uncharacterized protein</fullName>
    </submittedName>
</protein>
<evidence type="ECO:0000256" key="1">
    <source>
        <dbReference type="SAM" id="Phobius"/>
    </source>
</evidence>
<keyword evidence="3" id="KW-1185">Reference proteome</keyword>
<reference evidence="3" key="1">
    <citation type="submission" date="2015-01" db="EMBL/GenBank/DDBJ databases">
        <authorList>
            <person name="Manzoor Shahid"/>
            <person name="Zubair Saima"/>
        </authorList>
    </citation>
    <scope>NUCLEOTIDE SEQUENCE [LARGE SCALE GENOMIC DNA]</scope>
    <source>
        <strain evidence="3">Sp3</strain>
    </source>
</reference>
<name>A0A0B7MKR6_9FIRM</name>
<feature type="transmembrane region" description="Helical" evidence="1">
    <location>
        <begin position="60"/>
        <end position="76"/>
    </location>
</feature>
<accession>A0A0B7MKR6</accession>
<gene>
    <name evidence="2" type="ORF">SSCH_210016</name>
</gene>
<feature type="transmembrane region" description="Helical" evidence="1">
    <location>
        <begin position="6"/>
        <end position="30"/>
    </location>
</feature>
<dbReference type="EMBL" id="CDRZ01000124">
    <property type="protein sequence ID" value="CEO88576.1"/>
    <property type="molecule type" value="Genomic_DNA"/>
</dbReference>
<dbReference type="Proteomes" id="UP000046155">
    <property type="component" value="Unassembled WGS sequence"/>
</dbReference>
<dbReference type="AlphaFoldDB" id="A0A0B7MKR6"/>
<sequence>MDEITLGLILFRYIPETALVVTLSLILTGYEAKLKTVTLITVIGAPLIAVIRSFSLTPGVNTIIMLPVLILLITFFL</sequence>
<dbReference type="RefSeq" id="WP_044664700.1">
    <property type="nucleotide sequence ID" value="NZ_CDRZ01000124.1"/>
</dbReference>
<keyword evidence="1" id="KW-0812">Transmembrane</keyword>
<proteinExistence type="predicted"/>
<keyword evidence="1" id="KW-1133">Transmembrane helix</keyword>
<organism evidence="2 3">
    <name type="scientific">Syntrophaceticus schinkii</name>
    <dbReference type="NCBI Taxonomy" id="499207"/>
    <lineage>
        <taxon>Bacteria</taxon>
        <taxon>Bacillati</taxon>
        <taxon>Bacillota</taxon>
        <taxon>Clostridia</taxon>
        <taxon>Thermoanaerobacterales</taxon>
        <taxon>Thermoanaerobacterales Family III. Incertae Sedis</taxon>
        <taxon>Syntrophaceticus</taxon>
    </lineage>
</organism>
<keyword evidence="1" id="KW-0472">Membrane</keyword>
<evidence type="ECO:0000313" key="2">
    <source>
        <dbReference type="EMBL" id="CEO88576.1"/>
    </source>
</evidence>